<keyword evidence="3" id="KW-1185">Reference proteome</keyword>
<name>A0A9X3N2A3_9ACTN</name>
<evidence type="ECO:0000313" key="3">
    <source>
        <dbReference type="Proteomes" id="UP001149140"/>
    </source>
</evidence>
<keyword evidence="2" id="KW-0808">Transferase</keyword>
<protein>
    <submittedName>
        <fullName evidence="2">Methyltransferase domain-containing protein</fullName>
    </submittedName>
</protein>
<dbReference type="RefSeq" id="WP_270046444.1">
    <property type="nucleotide sequence ID" value="NZ_JAPDOD010000092.1"/>
</dbReference>
<dbReference type="Gene3D" id="3.40.50.150">
    <property type="entry name" value="Vaccinia Virus protein VP39"/>
    <property type="match status" value="1"/>
</dbReference>
<sequence>MSDRRLPGADLRTLLRPALPTRSSAQALAEHFIPALLAPRPGATVVDLGCGRGDSVDAFRAVDPSVRWIGVEVGDSEYETRPDVELRIFDGVSLPFEDASVDLVFSKQVLEHVERPHALVADVARVLRPGGIFTGSTSHLEPYHGRSTLNLTPYGMLRLLDVSGLELETIMPGIDGPTLFLRRLLRGPKFFDRYWARRSPFNTGVDAVARLTGWDAEDRNALKLLFCGQYSFVARRPAQG</sequence>
<organism evidence="2 3">
    <name type="scientific">Solirubrobacter ginsenosidimutans</name>
    <dbReference type="NCBI Taxonomy" id="490573"/>
    <lineage>
        <taxon>Bacteria</taxon>
        <taxon>Bacillati</taxon>
        <taxon>Actinomycetota</taxon>
        <taxon>Thermoleophilia</taxon>
        <taxon>Solirubrobacterales</taxon>
        <taxon>Solirubrobacteraceae</taxon>
        <taxon>Solirubrobacter</taxon>
    </lineage>
</organism>
<accession>A0A9X3N2A3</accession>
<dbReference type="InterPro" id="IPR029063">
    <property type="entry name" value="SAM-dependent_MTases_sf"/>
</dbReference>
<dbReference type="GO" id="GO:0008757">
    <property type="term" value="F:S-adenosylmethionine-dependent methyltransferase activity"/>
    <property type="evidence" value="ECO:0007669"/>
    <property type="project" value="InterPro"/>
</dbReference>
<dbReference type="CDD" id="cd02440">
    <property type="entry name" value="AdoMet_MTases"/>
    <property type="match status" value="1"/>
</dbReference>
<dbReference type="AlphaFoldDB" id="A0A9X3N2A3"/>
<dbReference type="EMBL" id="JAPDOD010000092">
    <property type="protein sequence ID" value="MDA0167194.1"/>
    <property type="molecule type" value="Genomic_DNA"/>
</dbReference>
<dbReference type="PANTHER" id="PTHR43591">
    <property type="entry name" value="METHYLTRANSFERASE"/>
    <property type="match status" value="1"/>
</dbReference>
<dbReference type="InterPro" id="IPR013216">
    <property type="entry name" value="Methyltransf_11"/>
</dbReference>
<feature type="domain" description="Methyltransferase type 11" evidence="1">
    <location>
        <begin position="46"/>
        <end position="133"/>
    </location>
</feature>
<gene>
    <name evidence="2" type="ORF">OM076_43440</name>
</gene>
<dbReference type="Pfam" id="PF08241">
    <property type="entry name" value="Methyltransf_11"/>
    <property type="match status" value="1"/>
</dbReference>
<comment type="caution">
    <text evidence="2">The sequence shown here is derived from an EMBL/GenBank/DDBJ whole genome shotgun (WGS) entry which is preliminary data.</text>
</comment>
<dbReference type="Proteomes" id="UP001149140">
    <property type="component" value="Unassembled WGS sequence"/>
</dbReference>
<dbReference type="SUPFAM" id="SSF53335">
    <property type="entry name" value="S-adenosyl-L-methionine-dependent methyltransferases"/>
    <property type="match status" value="1"/>
</dbReference>
<proteinExistence type="predicted"/>
<evidence type="ECO:0000313" key="2">
    <source>
        <dbReference type="EMBL" id="MDA0167194.1"/>
    </source>
</evidence>
<dbReference type="GO" id="GO:0032259">
    <property type="term" value="P:methylation"/>
    <property type="evidence" value="ECO:0007669"/>
    <property type="project" value="UniProtKB-KW"/>
</dbReference>
<keyword evidence="2" id="KW-0489">Methyltransferase</keyword>
<evidence type="ECO:0000259" key="1">
    <source>
        <dbReference type="Pfam" id="PF08241"/>
    </source>
</evidence>
<reference evidence="2" key="1">
    <citation type="submission" date="2022-10" db="EMBL/GenBank/DDBJ databases">
        <title>The WGS of Solirubrobacter ginsenosidimutans DSM 21036.</title>
        <authorList>
            <person name="Jiang Z."/>
        </authorList>
    </citation>
    <scope>NUCLEOTIDE SEQUENCE</scope>
    <source>
        <strain evidence="2">DSM 21036</strain>
    </source>
</reference>